<dbReference type="OrthoDB" id="835336at2"/>
<comment type="caution">
    <text evidence="1">The sequence shown here is derived from an EMBL/GenBank/DDBJ whole genome shotgun (WGS) entry which is preliminary data.</text>
</comment>
<gene>
    <name evidence="1" type="ORF">CK240_08225</name>
</gene>
<dbReference type="AlphaFoldDB" id="A0A2A2GKG6"/>
<accession>A0A2A2GKG6</accession>
<dbReference type="Proteomes" id="UP000218023">
    <property type="component" value="Unassembled WGS sequence"/>
</dbReference>
<proteinExistence type="predicted"/>
<evidence type="ECO:0000313" key="1">
    <source>
        <dbReference type="EMBL" id="PAU97457.1"/>
    </source>
</evidence>
<sequence length="307" mass="34215">MTDGAASSAPDTSRRALASVTMVRGDHEMLARWISHHGALAGTREALHIVAHGSDPRISGLAQGCSQIVLPYDPEGRDFEPRRVAMFFGLVAGLLGYYRHIVVLDTDEFLVAAPDCAPARDLAGYLDNADLQGVALSPLGFDLVHRPSVEPGALDWTRPITAQRRHGFMHVAYSKPCIFRRPPRKGGNQHRLRDQPMQIDPNLMLLHLRFADKDHGLRVSRQRSETVARFDAAGSGHRIGTWTDREGHLAQAIADIEASPCPDLRLADRRRFSIRQMELYARHGGRVLWKRGRSSAYRLPDEWVGCL</sequence>
<keyword evidence="2" id="KW-1185">Reference proteome</keyword>
<evidence type="ECO:0008006" key="3">
    <source>
        <dbReference type="Google" id="ProtNLM"/>
    </source>
</evidence>
<reference evidence="1 2" key="1">
    <citation type="submission" date="2017-09" db="EMBL/GenBank/DDBJ databases">
        <title>Paracoccus alkalisoli sp. nov., isolated from saline alkaline soil.</title>
        <authorList>
            <person name="Dong X."/>
            <person name="Zhang G."/>
        </authorList>
    </citation>
    <scope>NUCLEOTIDE SEQUENCE [LARGE SCALE GENOMIC DNA]</scope>
    <source>
        <strain evidence="1 2">WN007</strain>
    </source>
</reference>
<evidence type="ECO:0000313" key="2">
    <source>
        <dbReference type="Proteomes" id="UP000218023"/>
    </source>
</evidence>
<organism evidence="1 2">
    <name type="scientific">Paracoccus salipaludis</name>
    <dbReference type="NCBI Taxonomy" id="2032623"/>
    <lineage>
        <taxon>Bacteria</taxon>
        <taxon>Pseudomonadati</taxon>
        <taxon>Pseudomonadota</taxon>
        <taxon>Alphaproteobacteria</taxon>
        <taxon>Rhodobacterales</taxon>
        <taxon>Paracoccaceae</taxon>
        <taxon>Paracoccus</taxon>
    </lineage>
</organism>
<protein>
    <recommendedName>
        <fullName evidence="3">Glycosyl transferase family 2</fullName>
    </recommendedName>
</protein>
<dbReference type="EMBL" id="NSJZ01000005">
    <property type="protein sequence ID" value="PAU97457.1"/>
    <property type="molecule type" value="Genomic_DNA"/>
</dbReference>
<name>A0A2A2GKG6_9RHOB</name>
<dbReference type="RefSeq" id="WP_095639863.1">
    <property type="nucleotide sequence ID" value="NZ_NSJZ01000005.1"/>
</dbReference>